<comment type="caution">
    <text evidence="4">The sequence shown here is derived from an EMBL/GenBank/DDBJ whole genome shotgun (WGS) entry which is preliminary data.</text>
</comment>
<comment type="similarity">
    <text evidence="1">Belongs to the short-chain dehydrogenases/reductases (SDR) family.</text>
</comment>
<keyword evidence="2" id="KW-0521">NADP</keyword>
<dbReference type="PANTHER" id="PTHR24320">
    <property type="entry name" value="RETINOL DEHYDROGENASE"/>
    <property type="match status" value="1"/>
</dbReference>
<dbReference type="EMBL" id="JBCAWK010000001">
    <property type="protein sequence ID" value="KAK8869471.1"/>
    <property type="molecule type" value="Genomic_DNA"/>
</dbReference>
<evidence type="ECO:0000256" key="1">
    <source>
        <dbReference type="ARBA" id="ARBA00006484"/>
    </source>
</evidence>
<dbReference type="Proteomes" id="UP001388673">
    <property type="component" value="Unassembled WGS sequence"/>
</dbReference>
<dbReference type="KEGG" id="kne:92177295"/>
<dbReference type="AlphaFoldDB" id="A0AAW0Z5R5"/>
<proteinExistence type="inferred from homology"/>
<evidence type="ECO:0000313" key="5">
    <source>
        <dbReference type="Proteomes" id="UP001388673"/>
    </source>
</evidence>
<accession>A0AAW0Z5R5</accession>
<dbReference type="Pfam" id="PF00106">
    <property type="entry name" value="adh_short"/>
    <property type="match status" value="1"/>
</dbReference>
<dbReference type="InterPro" id="IPR002347">
    <property type="entry name" value="SDR_fam"/>
</dbReference>
<gene>
    <name evidence="4" type="ORF">IAR55_000035</name>
</gene>
<reference evidence="4 5" key="1">
    <citation type="journal article" date="2024" name="bioRxiv">
        <title>Comparative genomics of Cryptococcus and Kwoniella reveals pathogenesis evolution and contrasting karyotype dynamics via intercentromeric recombination or chromosome fusion.</title>
        <authorList>
            <person name="Coelho M.A."/>
            <person name="David-Palma M."/>
            <person name="Shea T."/>
            <person name="Bowers K."/>
            <person name="McGinley-Smith S."/>
            <person name="Mohammad A.W."/>
            <person name="Gnirke A."/>
            <person name="Yurkov A.M."/>
            <person name="Nowrousian M."/>
            <person name="Sun S."/>
            <person name="Cuomo C.A."/>
            <person name="Heitman J."/>
        </authorList>
    </citation>
    <scope>NUCLEOTIDE SEQUENCE [LARGE SCALE GENOMIC DNA]</scope>
    <source>
        <strain evidence="4 5">CBS 13917</strain>
    </source>
</reference>
<evidence type="ECO:0000313" key="4">
    <source>
        <dbReference type="EMBL" id="KAK8869471.1"/>
    </source>
</evidence>
<dbReference type="SUPFAM" id="SSF51735">
    <property type="entry name" value="NAD(P)-binding Rossmann-fold domains"/>
    <property type="match status" value="1"/>
</dbReference>
<keyword evidence="5" id="KW-1185">Reference proteome</keyword>
<organism evidence="4 5">
    <name type="scientific">Kwoniella newhampshirensis</name>
    <dbReference type="NCBI Taxonomy" id="1651941"/>
    <lineage>
        <taxon>Eukaryota</taxon>
        <taxon>Fungi</taxon>
        <taxon>Dikarya</taxon>
        <taxon>Basidiomycota</taxon>
        <taxon>Agaricomycotina</taxon>
        <taxon>Tremellomycetes</taxon>
        <taxon>Tremellales</taxon>
        <taxon>Cryptococcaceae</taxon>
        <taxon>Kwoniella</taxon>
    </lineage>
</organism>
<sequence>MIFPPPTKTDYTVDQAPDQTSKVVLITGGISGIGKEICHVPLLKNAKVYMGARSSAKAEASIEELCRLTGKRAEFLQVGMADFDSVRAAAKIF</sequence>
<protein>
    <recommendedName>
        <fullName evidence="6">Ketoreductase (KR) domain-containing protein</fullName>
    </recommendedName>
</protein>
<evidence type="ECO:0008006" key="6">
    <source>
        <dbReference type="Google" id="ProtNLM"/>
    </source>
</evidence>
<evidence type="ECO:0000256" key="2">
    <source>
        <dbReference type="ARBA" id="ARBA00022857"/>
    </source>
</evidence>
<dbReference type="PANTHER" id="PTHR24320:SF282">
    <property type="entry name" value="WW DOMAIN-CONTAINING OXIDOREDUCTASE"/>
    <property type="match status" value="1"/>
</dbReference>
<dbReference type="RefSeq" id="XP_066805717.1">
    <property type="nucleotide sequence ID" value="XM_066943175.1"/>
</dbReference>
<keyword evidence="3" id="KW-0560">Oxidoreductase</keyword>
<name>A0AAW0Z5R5_9TREE</name>
<dbReference type="InterPro" id="IPR036291">
    <property type="entry name" value="NAD(P)-bd_dom_sf"/>
</dbReference>
<dbReference type="Gene3D" id="3.40.50.720">
    <property type="entry name" value="NAD(P)-binding Rossmann-like Domain"/>
    <property type="match status" value="1"/>
</dbReference>
<dbReference type="GeneID" id="92177295"/>
<dbReference type="GO" id="GO:0016491">
    <property type="term" value="F:oxidoreductase activity"/>
    <property type="evidence" value="ECO:0007669"/>
    <property type="project" value="UniProtKB-KW"/>
</dbReference>
<evidence type="ECO:0000256" key="3">
    <source>
        <dbReference type="ARBA" id="ARBA00023002"/>
    </source>
</evidence>